<dbReference type="InterPro" id="IPR005467">
    <property type="entry name" value="His_kinase_dom"/>
</dbReference>
<evidence type="ECO:0000313" key="19">
    <source>
        <dbReference type="Proteomes" id="UP001273505"/>
    </source>
</evidence>
<dbReference type="Pfam" id="PF01627">
    <property type="entry name" value="Hpt"/>
    <property type="match status" value="1"/>
</dbReference>
<dbReference type="InterPro" id="IPR036641">
    <property type="entry name" value="HPT_dom_sf"/>
</dbReference>
<dbReference type="Gene3D" id="3.40.50.2300">
    <property type="match status" value="1"/>
</dbReference>
<dbReference type="InterPro" id="IPR011006">
    <property type="entry name" value="CheY-like_superfamily"/>
</dbReference>
<protein>
    <recommendedName>
        <fullName evidence="3">histidine kinase</fullName>
        <ecNumber evidence="3">2.7.13.3</ecNumber>
    </recommendedName>
</protein>
<dbReference type="SMART" id="SM00388">
    <property type="entry name" value="HisKA"/>
    <property type="match status" value="1"/>
</dbReference>
<dbReference type="InterPro" id="IPR003594">
    <property type="entry name" value="HATPase_dom"/>
</dbReference>
<evidence type="ECO:0000256" key="7">
    <source>
        <dbReference type="ARBA" id="ARBA00022741"/>
    </source>
</evidence>
<keyword evidence="10" id="KW-0902">Two-component regulatory system</keyword>
<dbReference type="CDD" id="cd16922">
    <property type="entry name" value="HATPase_EvgS-ArcB-TorS-like"/>
    <property type="match status" value="1"/>
</dbReference>
<keyword evidence="6 14" id="KW-0812">Transmembrane</keyword>
<evidence type="ECO:0000256" key="6">
    <source>
        <dbReference type="ARBA" id="ARBA00022692"/>
    </source>
</evidence>
<evidence type="ECO:0000259" key="16">
    <source>
        <dbReference type="PROSITE" id="PS50110"/>
    </source>
</evidence>
<evidence type="ECO:0000259" key="17">
    <source>
        <dbReference type="PROSITE" id="PS50894"/>
    </source>
</evidence>
<evidence type="ECO:0000256" key="8">
    <source>
        <dbReference type="ARBA" id="ARBA00022840"/>
    </source>
</evidence>
<dbReference type="Pfam" id="PF00072">
    <property type="entry name" value="Response_reg"/>
    <property type="match status" value="1"/>
</dbReference>
<name>A0ABU4RWD5_9GAMM</name>
<dbReference type="InterPro" id="IPR036097">
    <property type="entry name" value="HisK_dim/P_sf"/>
</dbReference>
<evidence type="ECO:0000256" key="3">
    <source>
        <dbReference type="ARBA" id="ARBA00012438"/>
    </source>
</evidence>
<dbReference type="SUPFAM" id="SSF47384">
    <property type="entry name" value="Homodimeric domain of signal transducing histidine kinase"/>
    <property type="match status" value="1"/>
</dbReference>
<organism evidence="18 19">
    <name type="scientific">Gilvimarinus gilvus</name>
    <dbReference type="NCBI Taxonomy" id="3058038"/>
    <lineage>
        <taxon>Bacteria</taxon>
        <taxon>Pseudomonadati</taxon>
        <taxon>Pseudomonadota</taxon>
        <taxon>Gammaproteobacteria</taxon>
        <taxon>Cellvibrionales</taxon>
        <taxon>Cellvibrionaceae</taxon>
        <taxon>Gilvimarinus</taxon>
    </lineage>
</organism>
<evidence type="ECO:0000256" key="5">
    <source>
        <dbReference type="ARBA" id="ARBA00022553"/>
    </source>
</evidence>
<dbReference type="SUPFAM" id="SSF52172">
    <property type="entry name" value="CheY-like"/>
    <property type="match status" value="1"/>
</dbReference>
<dbReference type="Pfam" id="PF02518">
    <property type="entry name" value="HATPase_c"/>
    <property type="match status" value="1"/>
</dbReference>
<feature type="domain" description="Response regulatory" evidence="16">
    <location>
        <begin position="735"/>
        <end position="858"/>
    </location>
</feature>
<dbReference type="SMART" id="SM00387">
    <property type="entry name" value="HATPase_c"/>
    <property type="match status" value="1"/>
</dbReference>
<dbReference type="RefSeq" id="WP_302721425.1">
    <property type="nucleotide sequence ID" value="NZ_JAULRU010000319.1"/>
</dbReference>
<keyword evidence="8 18" id="KW-0067">ATP-binding</keyword>
<dbReference type="EC" id="2.7.13.3" evidence="3"/>
<feature type="domain" description="HPt" evidence="17">
    <location>
        <begin position="895"/>
        <end position="988"/>
    </location>
</feature>
<keyword evidence="4" id="KW-1003">Cell membrane</keyword>
<dbReference type="Pfam" id="PF00512">
    <property type="entry name" value="HisKA"/>
    <property type="match status" value="1"/>
</dbReference>
<dbReference type="PANTHER" id="PTHR45339:SF1">
    <property type="entry name" value="HYBRID SIGNAL TRANSDUCTION HISTIDINE KINASE J"/>
    <property type="match status" value="1"/>
</dbReference>
<keyword evidence="7" id="KW-0547">Nucleotide-binding</keyword>
<dbReference type="InterPro" id="IPR036890">
    <property type="entry name" value="HATPase_C_sf"/>
</dbReference>
<dbReference type="Gene3D" id="1.20.120.160">
    <property type="entry name" value="HPT domain"/>
    <property type="match status" value="1"/>
</dbReference>
<comment type="subcellular location">
    <subcellularLocation>
        <location evidence="2">Cell membrane</location>
        <topology evidence="2">Multi-pass membrane protein</topology>
    </subcellularLocation>
</comment>
<keyword evidence="9 14" id="KW-1133">Transmembrane helix</keyword>
<evidence type="ECO:0000256" key="14">
    <source>
        <dbReference type="SAM" id="Phobius"/>
    </source>
</evidence>
<evidence type="ECO:0000256" key="10">
    <source>
        <dbReference type="ARBA" id="ARBA00023012"/>
    </source>
</evidence>
<comment type="caution">
    <text evidence="18">The sequence shown here is derived from an EMBL/GenBank/DDBJ whole genome shotgun (WGS) entry which is preliminary data.</text>
</comment>
<dbReference type="Gene3D" id="3.30.565.10">
    <property type="entry name" value="Histidine kinase-like ATPase, C-terminal domain"/>
    <property type="match status" value="1"/>
</dbReference>
<dbReference type="SUPFAM" id="SSF55874">
    <property type="entry name" value="ATPase domain of HSP90 chaperone/DNA topoisomerase II/histidine kinase"/>
    <property type="match status" value="1"/>
</dbReference>
<dbReference type="InterPro" id="IPR008207">
    <property type="entry name" value="Sig_transdc_His_kin_Hpt_dom"/>
</dbReference>
<dbReference type="GO" id="GO:0005524">
    <property type="term" value="F:ATP binding"/>
    <property type="evidence" value="ECO:0007669"/>
    <property type="project" value="UniProtKB-KW"/>
</dbReference>
<keyword evidence="5 13" id="KW-0597">Phosphoprotein</keyword>
<dbReference type="InterPro" id="IPR001789">
    <property type="entry name" value="Sig_transdc_resp-reg_receiver"/>
</dbReference>
<dbReference type="SUPFAM" id="SSF47226">
    <property type="entry name" value="Histidine-containing phosphotransfer domain, HPT domain"/>
    <property type="match status" value="1"/>
</dbReference>
<dbReference type="CDD" id="cd00082">
    <property type="entry name" value="HisKA"/>
    <property type="match status" value="1"/>
</dbReference>
<gene>
    <name evidence="18" type="ORF">SCD92_07450</name>
</gene>
<dbReference type="EMBL" id="JAXAFO010000010">
    <property type="protein sequence ID" value="MDX6849190.1"/>
    <property type="molecule type" value="Genomic_DNA"/>
</dbReference>
<dbReference type="Gene3D" id="1.10.287.130">
    <property type="match status" value="1"/>
</dbReference>
<evidence type="ECO:0000256" key="11">
    <source>
        <dbReference type="ARBA" id="ARBA00023136"/>
    </source>
</evidence>
<dbReference type="InterPro" id="IPR004358">
    <property type="entry name" value="Sig_transdc_His_kin-like_C"/>
</dbReference>
<dbReference type="Gene3D" id="6.10.340.10">
    <property type="match status" value="1"/>
</dbReference>
<evidence type="ECO:0000256" key="13">
    <source>
        <dbReference type="PROSITE-ProRule" id="PRU00169"/>
    </source>
</evidence>
<dbReference type="PRINTS" id="PR00344">
    <property type="entry name" value="BCTRLSENSOR"/>
</dbReference>
<keyword evidence="11 14" id="KW-0472">Membrane</keyword>
<keyword evidence="19" id="KW-1185">Reference proteome</keyword>
<evidence type="ECO:0000256" key="2">
    <source>
        <dbReference type="ARBA" id="ARBA00004651"/>
    </source>
</evidence>
<proteinExistence type="predicted"/>
<dbReference type="PROSITE" id="PS50110">
    <property type="entry name" value="RESPONSE_REGULATORY"/>
    <property type="match status" value="1"/>
</dbReference>
<dbReference type="CDD" id="cd17546">
    <property type="entry name" value="REC_hyHK_CKI1_RcsC-like"/>
    <property type="match status" value="1"/>
</dbReference>
<feature type="modified residue" description="4-aspartylphosphate" evidence="13">
    <location>
        <position position="788"/>
    </location>
</feature>
<dbReference type="PROSITE" id="PS50109">
    <property type="entry name" value="HIS_KIN"/>
    <property type="match status" value="1"/>
</dbReference>
<accession>A0ABU4RWD5</accession>
<evidence type="ECO:0000256" key="12">
    <source>
        <dbReference type="PROSITE-ProRule" id="PRU00110"/>
    </source>
</evidence>
<feature type="transmembrane region" description="Helical" evidence="14">
    <location>
        <begin position="12"/>
        <end position="34"/>
    </location>
</feature>
<feature type="domain" description="Histidine kinase" evidence="15">
    <location>
        <begin position="371"/>
        <end position="591"/>
    </location>
</feature>
<evidence type="ECO:0000256" key="1">
    <source>
        <dbReference type="ARBA" id="ARBA00000085"/>
    </source>
</evidence>
<dbReference type="PROSITE" id="PS50894">
    <property type="entry name" value="HPT"/>
    <property type="match status" value="1"/>
</dbReference>
<evidence type="ECO:0000313" key="18">
    <source>
        <dbReference type="EMBL" id="MDX6849190.1"/>
    </source>
</evidence>
<comment type="catalytic activity">
    <reaction evidence="1">
        <text>ATP + protein L-histidine = ADP + protein N-phospho-L-histidine.</text>
        <dbReference type="EC" id="2.7.13.3"/>
    </reaction>
</comment>
<evidence type="ECO:0000259" key="15">
    <source>
        <dbReference type="PROSITE" id="PS50109"/>
    </source>
</evidence>
<feature type="modified residue" description="Phosphohistidine" evidence="12">
    <location>
        <position position="934"/>
    </location>
</feature>
<dbReference type="Proteomes" id="UP001273505">
    <property type="component" value="Unassembled WGS sequence"/>
</dbReference>
<reference evidence="18 19" key="1">
    <citation type="submission" date="2023-11" db="EMBL/GenBank/DDBJ databases">
        <title>Gilvimarinus fulvus sp. nov., isolated from the surface of Kelp.</title>
        <authorList>
            <person name="Sun Y.Y."/>
            <person name="Gong Y."/>
            <person name="Du Z.J."/>
        </authorList>
    </citation>
    <scope>NUCLEOTIDE SEQUENCE [LARGE SCALE GENOMIC DNA]</scope>
    <source>
        <strain evidence="18 19">SDUM040013</strain>
    </source>
</reference>
<dbReference type="SMART" id="SM00448">
    <property type="entry name" value="REC"/>
    <property type="match status" value="1"/>
</dbReference>
<feature type="transmembrane region" description="Helical" evidence="14">
    <location>
        <begin position="274"/>
        <end position="296"/>
    </location>
</feature>
<dbReference type="PANTHER" id="PTHR45339">
    <property type="entry name" value="HYBRID SIGNAL TRANSDUCTION HISTIDINE KINASE J"/>
    <property type="match status" value="1"/>
</dbReference>
<sequence>MRPKSFYSTIRWQIIILTLVPAILCMGYLLTLSYRNTVDEVTYKQHFLSEQIGSHIQERLFHSHVNLQLLASTKPIQALPEDIVFSQIAINLIQREVEQSKELDAILVVDTRGDISEAFPLSGFSLGGAALSNIAQHTEQLNQHKSGPYLYTLKEENRQKDQIKLALAHPLLRPTNSLATPYRLTGAIVGTVDLEQLAKHIDHLIGLSGSPYEYRLTISGHPLITSNQFTLDPDLTKSFALSTSVQINGTDAQKVQLALTLPRLHTISVIRTQILLTMGILLLTIIFVVLFSRYFLSSVKKPMTQLLDICREISSGHFQFPRRKTKFTEFDELSKTLSTMASTIETQISDLKNETLKSEQAAAAKSEFLAIMSHEIRTPMNGVLGMLQSLEKSTTEPQNIDKISVAKFSANALLDVINDILDFSKIEAGKLELESLDFELVPFIDMFGRIVAPRAQEKGLELIIDTSGLNVYAIKGDSSRLQQILTNLVNNAIKFTEQGSIRVTLQSTQVQDRVVLQINVEDTGIGITEQRQQHLFQPFTQEDPSTTRRYGGTGLGLAICKKLCTMMNGDISLTSTLGNGSNFSVRLQVLPGNSSSYVEPTFPKQTYSAYIVSNSVWQQECIQNTLSNWGIETTVLNNEQAVPDTDSTIIVIDNANLKRSKTQASTFKNALVILLTPQDVHITIQQDNYRQLTKPMATEALFNALSFLHAHGGTLGTQKPESTATQIPSWPPSTRLLLVEDNEINQQVCLLVLEEIGLSAEIATNGKQALEILQQSQVTTPFSLILMDCQMPEMDGFEATRQIRSGSVPHVYQHIPIIALTANAMEGDRSRCIAAGMSDYLSKPLHSAELLRCLSQWIAPNHKFEGEASLRSELTETSAAAIWDSSQALKSLFNKPEVLIKLLNIFISGSEEKRQQLMTAFESKDIGTIELVAHSVKGSAGQLKAQTLERSAQTLEACARSENWSELKRYVDLFLSDLQHTVNAFQAFMDQHSNHHSD</sequence>
<evidence type="ECO:0000256" key="4">
    <source>
        <dbReference type="ARBA" id="ARBA00022475"/>
    </source>
</evidence>
<dbReference type="InterPro" id="IPR003661">
    <property type="entry name" value="HisK_dim/P_dom"/>
</dbReference>
<evidence type="ECO:0000256" key="9">
    <source>
        <dbReference type="ARBA" id="ARBA00022989"/>
    </source>
</evidence>